<dbReference type="Proteomes" id="UP001567350">
    <property type="component" value="Unassembled WGS sequence"/>
</dbReference>
<dbReference type="InterPro" id="IPR036264">
    <property type="entry name" value="Bact_exopeptidase_dim_dom"/>
</dbReference>
<keyword evidence="8" id="KW-0862">Zinc</keyword>
<dbReference type="Pfam" id="PF07687">
    <property type="entry name" value="M20_dimer"/>
    <property type="match status" value="1"/>
</dbReference>
<gene>
    <name evidence="11" type="primary">argE</name>
    <name evidence="11" type="ORF">ACBP88_04450</name>
</gene>
<feature type="domain" description="Peptidase M20 dimerisation" evidence="10">
    <location>
        <begin position="175"/>
        <end position="287"/>
    </location>
</feature>
<dbReference type="NCBIfam" id="NF005710">
    <property type="entry name" value="PRK07522.1"/>
    <property type="match status" value="1"/>
</dbReference>
<proteinExistence type="inferred from homology"/>
<dbReference type="CDD" id="cd03894">
    <property type="entry name" value="M20_ArgE"/>
    <property type="match status" value="1"/>
</dbReference>
<evidence type="ECO:0000256" key="6">
    <source>
        <dbReference type="ARBA" id="ARBA00022723"/>
    </source>
</evidence>
<dbReference type="PANTHER" id="PTHR43808:SF31">
    <property type="entry name" value="N-ACETYL-L-CITRULLINE DEACETYLASE"/>
    <property type="match status" value="1"/>
</dbReference>
<protein>
    <submittedName>
        <fullName evidence="11">Acetylornithine deacetylase</fullName>
        <ecNumber evidence="11">3.5.1.16</ecNumber>
    </submittedName>
</protein>
<name>A0ABV4ICR2_9BURK</name>
<dbReference type="EMBL" id="JBGJLR010000003">
    <property type="protein sequence ID" value="MEZ2738719.1"/>
    <property type="molecule type" value="Genomic_DNA"/>
</dbReference>
<dbReference type="GO" id="GO:0008777">
    <property type="term" value="F:acetylornithine deacetylase activity"/>
    <property type="evidence" value="ECO:0007669"/>
    <property type="project" value="UniProtKB-EC"/>
</dbReference>
<comment type="similarity">
    <text evidence="2">Belongs to the peptidase M20A family. ArgE subfamily.</text>
</comment>
<dbReference type="RefSeq" id="WP_370890940.1">
    <property type="nucleotide sequence ID" value="NZ_JBGJLR010000003.1"/>
</dbReference>
<dbReference type="EC" id="3.5.1.16" evidence="11"/>
<dbReference type="SUPFAM" id="SSF55031">
    <property type="entry name" value="Bacterial exopeptidase dimerisation domain"/>
    <property type="match status" value="1"/>
</dbReference>
<evidence type="ECO:0000256" key="4">
    <source>
        <dbReference type="ARBA" id="ARBA00022571"/>
    </source>
</evidence>
<keyword evidence="9" id="KW-0170">Cobalt</keyword>
<evidence type="ECO:0000256" key="2">
    <source>
        <dbReference type="ARBA" id="ARBA00005691"/>
    </source>
</evidence>
<dbReference type="NCBIfam" id="TIGR01892">
    <property type="entry name" value="AcOrn-deacetyl"/>
    <property type="match status" value="1"/>
</dbReference>
<evidence type="ECO:0000256" key="9">
    <source>
        <dbReference type="ARBA" id="ARBA00023285"/>
    </source>
</evidence>
<dbReference type="PROSITE" id="PS00758">
    <property type="entry name" value="ARGE_DAPE_CPG2_1"/>
    <property type="match status" value="1"/>
</dbReference>
<evidence type="ECO:0000256" key="8">
    <source>
        <dbReference type="ARBA" id="ARBA00022833"/>
    </source>
</evidence>
<dbReference type="Gene3D" id="3.40.630.10">
    <property type="entry name" value="Zn peptidases"/>
    <property type="match status" value="1"/>
</dbReference>
<dbReference type="SUPFAM" id="SSF53187">
    <property type="entry name" value="Zn-dependent exopeptidases"/>
    <property type="match status" value="1"/>
</dbReference>
<dbReference type="InterPro" id="IPR011650">
    <property type="entry name" value="Peptidase_M20_dimer"/>
</dbReference>
<dbReference type="InterPro" id="IPR001261">
    <property type="entry name" value="ArgE/DapE_CS"/>
</dbReference>
<dbReference type="PANTHER" id="PTHR43808">
    <property type="entry name" value="ACETYLORNITHINE DEACETYLASE"/>
    <property type="match status" value="1"/>
</dbReference>
<organism evidence="11 12">
    <name type="scientific">Comamonas jiangduensis</name>
    <dbReference type="NCBI Taxonomy" id="1194168"/>
    <lineage>
        <taxon>Bacteria</taxon>
        <taxon>Pseudomonadati</taxon>
        <taxon>Pseudomonadota</taxon>
        <taxon>Betaproteobacteria</taxon>
        <taxon>Burkholderiales</taxon>
        <taxon>Comamonadaceae</taxon>
        <taxon>Comamonas</taxon>
    </lineage>
</organism>
<dbReference type="InterPro" id="IPR010169">
    <property type="entry name" value="AcOrn-deacetyl"/>
</dbReference>
<evidence type="ECO:0000313" key="11">
    <source>
        <dbReference type="EMBL" id="MEZ2738719.1"/>
    </source>
</evidence>
<evidence type="ECO:0000313" key="12">
    <source>
        <dbReference type="Proteomes" id="UP001567350"/>
    </source>
</evidence>
<dbReference type="InterPro" id="IPR050072">
    <property type="entry name" value="Peptidase_M20A"/>
</dbReference>
<comment type="cofactor">
    <cofactor evidence="1">
        <name>Zn(2+)</name>
        <dbReference type="ChEBI" id="CHEBI:29105"/>
    </cofactor>
</comment>
<keyword evidence="3" id="KW-0963">Cytoplasm</keyword>
<evidence type="ECO:0000259" key="10">
    <source>
        <dbReference type="Pfam" id="PF07687"/>
    </source>
</evidence>
<evidence type="ECO:0000256" key="7">
    <source>
        <dbReference type="ARBA" id="ARBA00022801"/>
    </source>
</evidence>
<dbReference type="Pfam" id="PF01546">
    <property type="entry name" value="Peptidase_M20"/>
    <property type="match status" value="1"/>
</dbReference>
<dbReference type="Gene3D" id="3.30.70.360">
    <property type="match status" value="1"/>
</dbReference>
<evidence type="ECO:0000256" key="5">
    <source>
        <dbReference type="ARBA" id="ARBA00022605"/>
    </source>
</evidence>
<dbReference type="PROSITE" id="PS00759">
    <property type="entry name" value="ARGE_DAPE_CPG2_2"/>
    <property type="match status" value="1"/>
</dbReference>
<keyword evidence="5" id="KW-0028">Amino-acid biosynthesis</keyword>
<dbReference type="InterPro" id="IPR002933">
    <property type="entry name" value="Peptidase_M20"/>
</dbReference>
<evidence type="ECO:0000256" key="1">
    <source>
        <dbReference type="ARBA" id="ARBA00001947"/>
    </source>
</evidence>
<keyword evidence="4" id="KW-0055">Arginine biosynthesis</keyword>
<reference evidence="11 12" key="1">
    <citation type="submission" date="2024-08" db="EMBL/GenBank/DDBJ databases">
        <authorList>
            <person name="Feng Z."/>
            <person name="Ronholm J."/>
        </authorList>
    </citation>
    <scope>NUCLEOTIDE SEQUENCE [LARGE SCALE GENOMIC DNA]</scope>
    <source>
        <strain evidence="11 12">4-AB0-8</strain>
    </source>
</reference>
<sequence>MSTPNTRSWLQTLVGFDTTSRHSNLHLIEHVRDALAAQGVPVQLIRSPDGAKSNLFATLPASDGSTQGGIALSGHTDVVPVDGQQWDTDPFALTEIDGKLYGRGTCDMKGFIAAGLALVPEFLAMPRSKPLHFALSYDEEVGCLGAPVMLQQLQLQGQRLDGCIVGEPTSMQPVVAHKGINVWRCTLHGKAAHSSLTPRGSNAIEYAARLICRIRDMADSYRANGPYDQFFDVPYTTMTTNQISGGIAVNTIPERCEFAYEFRNLPGMDPAGIQAQVEAYVQQELLPHMRQEFAEARIEFDSLAGAPAFDSAETEAINQLVQALTGDRTKRKVAYATEAGLFQQAGIPTVVCGPGAIADAHKANEYVELAQLQRCEDFLRKLAQSL</sequence>
<comment type="caution">
    <text evidence="11">The sequence shown here is derived from an EMBL/GenBank/DDBJ whole genome shotgun (WGS) entry which is preliminary data.</text>
</comment>
<evidence type="ECO:0000256" key="3">
    <source>
        <dbReference type="ARBA" id="ARBA00022490"/>
    </source>
</evidence>
<keyword evidence="7 11" id="KW-0378">Hydrolase</keyword>
<keyword evidence="12" id="KW-1185">Reference proteome</keyword>
<keyword evidence="6" id="KW-0479">Metal-binding</keyword>
<accession>A0ABV4ICR2</accession>